<dbReference type="InterPro" id="IPR011990">
    <property type="entry name" value="TPR-like_helical_dom_sf"/>
</dbReference>
<dbReference type="RefSeq" id="WP_065789067.1">
    <property type="nucleotide sequence ID" value="NZ_MAUJ01000001.1"/>
</dbReference>
<dbReference type="PANTHER" id="PTHR43628:SF1">
    <property type="entry name" value="CHITIN SYNTHASE REGULATORY FACTOR 2-RELATED"/>
    <property type="match status" value="1"/>
</dbReference>
<dbReference type="SMART" id="SM00671">
    <property type="entry name" value="SEL1"/>
    <property type="match status" value="5"/>
</dbReference>
<reference evidence="2" key="1">
    <citation type="submission" date="2016-07" db="EMBL/GenBank/DDBJ databases">
        <authorList>
            <person name="Florea S."/>
            <person name="Webb J.S."/>
            <person name="Jaromczyk J."/>
            <person name="Schardl C.L."/>
        </authorList>
    </citation>
    <scope>NUCLEOTIDE SEQUENCE [LARGE SCALE GENOMIC DNA]</scope>
    <source>
        <strain evidence="2">IPB1</strain>
    </source>
</reference>
<gene>
    <name evidence="1" type="ORF">A7985_03775</name>
</gene>
<name>A0A1C0TUT9_9GAMM</name>
<evidence type="ECO:0008006" key="3">
    <source>
        <dbReference type="Google" id="ProtNLM"/>
    </source>
</evidence>
<comment type="caution">
    <text evidence="1">The sequence shown here is derived from an EMBL/GenBank/DDBJ whole genome shotgun (WGS) entry which is preliminary data.</text>
</comment>
<dbReference type="Gene3D" id="1.25.40.10">
    <property type="entry name" value="Tetratricopeptide repeat domain"/>
    <property type="match status" value="1"/>
</dbReference>
<dbReference type="AlphaFoldDB" id="A0A1C0TUT9"/>
<sequence>MRTLIIVILFLTPCVPDSIAATQDLSLKTVEELKSDDSEYSNLVMGMYYEFGYMVEQDFNKAKSHYENSKHPFSFNRLGFLYNSGYGVEIDFRKANQYYNKFKNSDHKAVPEFLLVLEKAHKNNTLPVVLYTNYMQDEGLWSCDFATNRLEDLSSTGNVWALYQLGHTYSSSSSVECKTADNLKAKNYYHRAAEQGHPQSMNNLSVILEALHGNLLANRPLMEESIFWLRKAADTGVALSQANLGFEYMQLAGRLDHDPNKGLYWLTEALNQGNSRAKFLLGLSYL</sequence>
<dbReference type="OrthoDB" id="6383809at2"/>
<organism evidence="1 2">
    <name type="scientific">Pseudoalteromonas luteoviolacea</name>
    <dbReference type="NCBI Taxonomy" id="43657"/>
    <lineage>
        <taxon>Bacteria</taxon>
        <taxon>Pseudomonadati</taxon>
        <taxon>Pseudomonadota</taxon>
        <taxon>Gammaproteobacteria</taxon>
        <taxon>Alteromonadales</taxon>
        <taxon>Pseudoalteromonadaceae</taxon>
        <taxon>Pseudoalteromonas</taxon>
    </lineage>
</organism>
<dbReference type="InterPro" id="IPR006597">
    <property type="entry name" value="Sel1-like"/>
</dbReference>
<evidence type="ECO:0000313" key="2">
    <source>
        <dbReference type="Proteomes" id="UP000093366"/>
    </source>
</evidence>
<dbReference type="EMBL" id="MAUJ01000001">
    <property type="protein sequence ID" value="OCQ23081.1"/>
    <property type="molecule type" value="Genomic_DNA"/>
</dbReference>
<dbReference type="InterPro" id="IPR052945">
    <property type="entry name" value="Mitotic_Regulator"/>
</dbReference>
<evidence type="ECO:0000313" key="1">
    <source>
        <dbReference type="EMBL" id="OCQ23081.1"/>
    </source>
</evidence>
<accession>A0A1C0TUT9</accession>
<proteinExistence type="predicted"/>
<dbReference type="PANTHER" id="PTHR43628">
    <property type="entry name" value="ACTIVATOR OF C KINASE PROTEIN 1-RELATED"/>
    <property type="match status" value="1"/>
</dbReference>
<dbReference type="SUPFAM" id="SSF81901">
    <property type="entry name" value="HCP-like"/>
    <property type="match status" value="1"/>
</dbReference>
<dbReference type="Pfam" id="PF08238">
    <property type="entry name" value="Sel1"/>
    <property type="match status" value="5"/>
</dbReference>
<dbReference type="Proteomes" id="UP000093366">
    <property type="component" value="Unassembled WGS sequence"/>
</dbReference>
<protein>
    <recommendedName>
        <fullName evidence="3">Sel1 repeat family protein</fullName>
    </recommendedName>
</protein>